<feature type="transmembrane region" description="Helical" evidence="1">
    <location>
        <begin position="53"/>
        <end position="74"/>
    </location>
</feature>
<keyword evidence="1" id="KW-1133">Transmembrane helix</keyword>
<feature type="transmembrane region" description="Helical" evidence="1">
    <location>
        <begin position="118"/>
        <end position="138"/>
    </location>
</feature>
<feature type="transmembrane region" description="Helical" evidence="1">
    <location>
        <begin position="86"/>
        <end position="106"/>
    </location>
</feature>
<feature type="transmembrane region" description="Helical" evidence="1">
    <location>
        <begin position="150"/>
        <end position="173"/>
    </location>
</feature>
<name>A0A4R3LRQ8_9HYPH</name>
<feature type="transmembrane region" description="Helical" evidence="1">
    <location>
        <begin position="21"/>
        <end position="41"/>
    </location>
</feature>
<dbReference type="EMBL" id="SMAI01000010">
    <property type="protein sequence ID" value="TCT03284.1"/>
    <property type="molecule type" value="Genomic_DNA"/>
</dbReference>
<protein>
    <recommendedName>
        <fullName evidence="4">Tripartite tricarboxylate transporter TctB family protein</fullName>
    </recommendedName>
</protein>
<evidence type="ECO:0008006" key="4">
    <source>
        <dbReference type="Google" id="ProtNLM"/>
    </source>
</evidence>
<gene>
    <name evidence="2" type="ORF">EDC64_110149</name>
</gene>
<dbReference type="RefSeq" id="WP_132033112.1">
    <property type="nucleotide sequence ID" value="NZ_SMAI01000010.1"/>
</dbReference>
<sequence>MTHRPPRPRSSRAAVRDPQNLAAGLVLLGFAGLAWIASAGLEMGTLFVMGPGLVPRVLTLCLAAFGLFLCASAVVQDGMPVRLADFSAVLLIAALIAAAAAAGSLLPGGAVIGLPPAAFVFCLLYLVVMVALAVLCVRRSTWLDRSGLRGPVFVIGGVIAFALTVRSAGLLVSGPLLALISGAAAPDTRFGELVVFAIAVTLLSVGLFKYVLQLPVPALIIPGIVYL</sequence>
<comment type="caution">
    <text evidence="2">The sequence shown here is derived from an EMBL/GenBank/DDBJ whole genome shotgun (WGS) entry which is preliminary data.</text>
</comment>
<dbReference type="OrthoDB" id="7914375at2"/>
<dbReference type="Proteomes" id="UP000294664">
    <property type="component" value="Unassembled WGS sequence"/>
</dbReference>
<evidence type="ECO:0000313" key="2">
    <source>
        <dbReference type="EMBL" id="TCT03284.1"/>
    </source>
</evidence>
<feature type="transmembrane region" description="Helical" evidence="1">
    <location>
        <begin position="193"/>
        <end position="212"/>
    </location>
</feature>
<proteinExistence type="predicted"/>
<reference evidence="2 3" key="1">
    <citation type="submission" date="2019-03" db="EMBL/GenBank/DDBJ databases">
        <title>Genomic Encyclopedia of Type Strains, Phase IV (KMG-IV): sequencing the most valuable type-strain genomes for metagenomic binning, comparative biology and taxonomic classification.</title>
        <authorList>
            <person name="Goeker M."/>
        </authorList>
    </citation>
    <scope>NUCLEOTIDE SEQUENCE [LARGE SCALE GENOMIC DNA]</scope>
    <source>
        <strain evidence="2 3">DSM 9035</strain>
    </source>
</reference>
<keyword evidence="3" id="KW-1185">Reference proteome</keyword>
<evidence type="ECO:0000313" key="3">
    <source>
        <dbReference type="Proteomes" id="UP000294664"/>
    </source>
</evidence>
<evidence type="ECO:0000256" key="1">
    <source>
        <dbReference type="SAM" id="Phobius"/>
    </source>
</evidence>
<organism evidence="2 3">
    <name type="scientific">Aquabacter spiritensis</name>
    <dbReference type="NCBI Taxonomy" id="933073"/>
    <lineage>
        <taxon>Bacteria</taxon>
        <taxon>Pseudomonadati</taxon>
        <taxon>Pseudomonadota</taxon>
        <taxon>Alphaproteobacteria</taxon>
        <taxon>Hyphomicrobiales</taxon>
        <taxon>Xanthobacteraceae</taxon>
        <taxon>Aquabacter</taxon>
    </lineage>
</organism>
<accession>A0A4R3LRQ8</accession>
<keyword evidence="1" id="KW-0472">Membrane</keyword>
<keyword evidence="1" id="KW-0812">Transmembrane</keyword>
<dbReference type="AlphaFoldDB" id="A0A4R3LRQ8"/>